<gene>
    <name evidence="3" type="ORF">HF882_02520</name>
</gene>
<dbReference type="Pfam" id="PF07859">
    <property type="entry name" value="Abhydrolase_3"/>
    <property type="match status" value="1"/>
</dbReference>
<dbReference type="InterPro" id="IPR050300">
    <property type="entry name" value="GDXG_lipolytic_enzyme"/>
</dbReference>
<dbReference type="PANTHER" id="PTHR48081:SF8">
    <property type="entry name" value="ALPHA_BETA HYDROLASE FOLD-3 DOMAIN-CONTAINING PROTEIN-RELATED"/>
    <property type="match status" value="1"/>
</dbReference>
<name>A0A848AWZ4_9BACT</name>
<reference evidence="3 4" key="1">
    <citation type="submission" date="2020-04" db="EMBL/GenBank/DDBJ databases">
        <authorList>
            <person name="Hitch T.C.A."/>
            <person name="Wylensek D."/>
            <person name="Clavel T."/>
        </authorList>
    </citation>
    <scope>NUCLEOTIDE SEQUENCE [LARGE SCALE GENOMIC DNA]</scope>
    <source>
        <strain evidence="3 4">COR2-253-APC-1A</strain>
    </source>
</reference>
<accession>A0A848AWZ4</accession>
<dbReference type="GO" id="GO:0016787">
    <property type="term" value="F:hydrolase activity"/>
    <property type="evidence" value="ECO:0007669"/>
    <property type="project" value="UniProtKB-KW"/>
</dbReference>
<dbReference type="SUPFAM" id="SSF53474">
    <property type="entry name" value="alpha/beta-Hydrolases"/>
    <property type="match status" value="1"/>
</dbReference>
<dbReference type="InterPro" id="IPR013094">
    <property type="entry name" value="AB_hydrolase_3"/>
</dbReference>
<proteinExistence type="predicted"/>
<dbReference type="PANTHER" id="PTHR48081">
    <property type="entry name" value="AB HYDROLASE SUPERFAMILY PROTEIN C4A8.06C"/>
    <property type="match status" value="1"/>
</dbReference>
<evidence type="ECO:0000313" key="4">
    <source>
        <dbReference type="Proteomes" id="UP000576225"/>
    </source>
</evidence>
<dbReference type="EMBL" id="JABAEW010000003">
    <property type="protein sequence ID" value="NMD85452.1"/>
    <property type="molecule type" value="Genomic_DNA"/>
</dbReference>
<sequence length="333" mass="36236">MREIKRGESVMKSKPSSETPWLTADTRKFVKALEKQGGPPLYKLAIPDARQVLLDAQSGKIKAPAVESEDLKIPLGSGSVGVRLVRPEKAGGTLPLICYFHGGGWILGNRDTHDRLVRELCAGTGAAVAFVEYTPSPEAEYPVPLKQAFAVLQYLAVHAGELKLDPERIAVAGDSVGGNMAAAMTLISKAKKGPKIIFQALFYPVTNAKFDTDSYRKFAEGPWLTRRAMKWFWNAYAPDRRSRNEITASPLRASLKDLAGLPPALVITAQNDVLRDEGEAYAQKLMEAGVEVTALRCNGTIHDFMMLNALAESAPARLAVSVACDALRNAFRQ</sequence>
<organism evidence="3 4">
    <name type="scientific">Victivallis vadensis</name>
    <dbReference type="NCBI Taxonomy" id="172901"/>
    <lineage>
        <taxon>Bacteria</taxon>
        <taxon>Pseudomonadati</taxon>
        <taxon>Lentisphaerota</taxon>
        <taxon>Lentisphaeria</taxon>
        <taxon>Victivallales</taxon>
        <taxon>Victivallaceae</taxon>
        <taxon>Victivallis</taxon>
    </lineage>
</organism>
<keyword evidence="1 3" id="KW-0378">Hydrolase</keyword>
<evidence type="ECO:0000256" key="1">
    <source>
        <dbReference type="ARBA" id="ARBA00022801"/>
    </source>
</evidence>
<dbReference type="Proteomes" id="UP000576225">
    <property type="component" value="Unassembled WGS sequence"/>
</dbReference>
<evidence type="ECO:0000259" key="2">
    <source>
        <dbReference type="Pfam" id="PF07859"/>
    </source>
</evidence>
<feature type="domain" description="Alpha/beta hydrolase fold-3" evidence="2">
    <location>
        <begin position="98"/>
        <end position="305"/>
    </location>
</feature>
<protein>
    <submittedName>
        <fullName evidence="3">Alpha/beta hydrolase</fullName>
    </submittedName>
</protein>
<dbReference type="OrthoDB" id="24847at2"/>
<comment type="caution">
    <text evidence="3">The sequence shown here is derived from an EMBL/GenBank/DDBJ whole genome shotgun (WGS) entry which is preliminary data.</text>
</comment>
<evidence type="ECO:0000313" key="3">
    <source>
        <dbReference type="EMBL" id="NMD85452.1"/>
    </source>
</evidence>
<dbReference type="InterPro" id="IPR029058">
    <property type="entry name" value="AB_hydrolase_fold"/>
</dbReference>
<dbReference type="AlphaFoldDB" id="A0A848AWZ4"/>
<dbReference type="Gene3D" id="3.40.50.1820">
    <property type="entry name" value="alpha/beta hydrolase"/>
    <property type="match status" value="1"/>
</dbReference>